<evidence type="ECO:0000259" key="14">
    <source>
        <dbReference type="PROSITE" id="PS50081"/>
    </source>
</evidence>
<proteinExistence type="inferred from homology"/>
<evidence type="ECO:0000259" key="15">
    <source>
        <dbReference type="PROSITE" id="PS50146"/>
    </source>
</evidence>
<name>A0A1W7RAP3_9SCOR</name>
<dbReference type="Gene3D" id="3.40.50.10330">
    <property type="entry name" value="Probable inorganic polyphosphate/atp-NAD kinase, domain 1"/>
    <property type="match status" value="1"/>
</dbReference>
<feature type="region of interest" description="Disordered" evidence="13">
    <location>
        <begin position="143"/>
        <end position="162"/>
    </location>
</feature>
<feature type="domain" description="DAGKc" evidence="15">
    <location>
        <begin position="509"/>
        <end position="643"/>
    </location>
</feature>
<dbReference type="InterPro" id="IPR002219">
    <property type="entry name" value="PKC_DAG/PE"/>
</dbReference>
<dbReference type="InterPro" id="IPR038199">
    <property type="entry name" value="DGK_typeI_N_sf"/>
</dbReference>
<evidence type="ECO:0000256" key="4">
    <source>
        <dbReference type="ARBA" id="ARBA00022723"/>
    </source>
</evidence>
<dbReference type="CDD" id="cd00051">
    <property type="entry name" value="EFh"/>
    <property type="match status" value="1"/>
</dbReference>
<feature type="domain" description="Phorbol-ester/DAG-type" evidence="14">
    <location>
        <begin position="334"/>
        <end position="384"/>
    </location>
</feature>
<evidence type="ECO:0000256" key="3">
    <source>
        <dbReference type="ARBA" id="ARBA00022679"/>
    </source>
</evidence>
<evidence type="ECO:0000256" key="1">
    <source>
        <dbReference type="ARBA" id="ARBA00001383"/>
    </source>
</evidence>
<dbReference type="InterPro" id="IPR029477">
    <property type="entry name" value="DAG_kinase_typeI_N"/>
</dbReference>
<dbReference type="InterPro" id="IPR017438">
    <property type="entry name" value="ATP-NAD_kinase_N"/>
</dbReference>
<dbReference type="Pfam" id="PF00609">
    <property type="entry name" value="DAGK_acc"/>
    <property type="match status" value="1"/>
</dbReference>
<dbReference type="InterPro" id="IPR046349">
    <property type="entry name" value="C1-like_sf"/>
</dbReference>
<dbReference type="GO" id="GO:0008270">
    <property type="term" value="F:zinc ion binding"/>
    <property type="evidence" value="ECO:0007669"/>
    <property type="project" value="UniProtKB-KW"/>
</dbReference>
<dbReference type="AlphaFoldDB" id="A0A1W7RAP3"/>
<organism evidence="17">
    <name type="scientific">Hadrurus spadix</name>
    <dbReference type="NCBI Taxonomy" id="141984"/>
    <lineage>
        <taxon>Eukaryota</taxon>
        <taxon>Metazoa</taxon>
        <taxon>Ecdysozoa</taxon>
        <taxon>Arthropoda</taxon>
        <taxon>Chelicerata</taxon>
        <taxon>Arachnida</taxon>
        <taxon>Scorpiones</taxon>
        <taxon>Iurida</taxon>
        <taxon>Iuroidea</taxon>
        <taxon>Hadrurus</taxon>
    </lineage>
</organism>
<evidence type="ECO:0000313" key="17">
    <source>
        <dbReference type="EMBL" id="JAV48204.1"/>
    </source>
</evidence>
<accession>A0A1W7RAP3</accession>
<dbReference type="PROSITE" id="PS50081">
    <property type="entry name" value="ZF_DAG_PE_2"/>
    <property type="match status" value="2"/>
</dbReference>
<evidence type="ECO:0000256" key="2">
    <source>
        <dbReference type="ARBA" id="ARBA00009280"/>
    </source>
</evidence>
<comment type="catalytic activity">
    <reaction evidence="1 12">
        <text>a 1,2-diacyl-sn-glycerol + ATP = a 1,2-diacyl-sn-glycero-3-phosphate + ADP + H(+)</text>
        <dbReference type="Rhea" id="RHEA:10272"/>
        <dbReference type="ChEBI" id="CHEBI:15378"/>
        <dbReference type="ChEBI" id="CHEBI:17815"/>
        <dbReference type="ChEBI" id="CHEBI:30616"/>
        <dbReference type="ChEBI" id="CHEBI:58608"/>
        <dbReference type="ChEBI" id="CHEBI:456216"/>
        <dbReference type="EC" id="2.7.1.107"/>
    </reaction>
</comment>
<keyword evidence="8 12" id="KW-0418">Kinase</keyword>
<evidence type="ECO:0000256" key="6">
    <source>
        <dbReference type="ARBA" id="ARBA00022741"/>
    </source>
</evidence>
<keyword evidence="3 12" id="KW-0808">Transferase</keyword>
<dbReference type="Gene3D" id="1.10.238.10">
    <property type="entry name" value="EF-hand"/>
    <property type="match status" value="1"/>
</dbReference>
<dbReference type="InterPro" id="IPR001206">
    <property type="entry name" value="Diacylglycerol_kinase_cat_dom"/>
</dbReference>
<dbReference type="EMBL" id="GFAH01000185">
    <property type="protein sequence ID" value="JAV48204.1"/>
    <property type="molecule type" value="Transcribed_RNA"/>
</dbReference>
<feature type="region of interest" description="Disordered" evidence="13">
    <location>
        <begin position="174"/>
        <end position="197"/>
    </location>
</feature>
<evidence type="ECO:0000256" key="5">
    <source>
        <dbReference type="ARBA" id="ARBA00022737"/>
    </source>
</evidence>
<dbReference type="EC" id="2.7.1.107" evidence="12"/>
<comment type="similarity">
    <text evidence="2 12">Belongs to the eukaryotic diacylglycerol kinase family.</text>
</comment>
<feature type="domain" description="Phorbol-ester/DAG-type" evidence="14">
    <location>
        <begin position="399"/>
        <end position="448"/>
    </location>
</feature>
<dbReference type="SUPFAM" id="SSF57889">
    <property type="entry name" value="Cysteine-rich domain"/>
    <property type="match status" value="2"/>
</dbReference>
<dbReference type="GO" id="GO:0005524">
    <property type="term" value="F:ATP binding"/>
    <property type="evidence" value="ECO:0007669"/>
    <property type="project" value="UniProtKB-KW"/>
</dbReference>
<feature type="domain" description="EF-hand" evidence="16">
    <location>
        <begin position="239"/>
        <end position="274"/>
    </location>
</feature>
<dbReference type="InterPro" id="IPR016064">
    <property type="entry name" value="NAD/diacylglycerol_kinase_sf"/>
</dbReference>
<keyword evidence="5" id="KW-0677">Repeat</keyword>
<dbReference type="GO" id="GO:0005509">
    <property type="term" value="F:calcium ion binding"/>
    <property type="evidence" value="ECO:0007669"/>
    <property type="project" value="InterPro"/>
</dbReference>
<dbReference type="CDD" id="cd20845">
    <property type="entry name" value="C1_DGKbeta_rpt1"/>
    <property type="match status" value="1"/>
</dbReference>
<dbReference type="SMART" id="SM00046">
    <property type="entry name" value="DAGKc"/>
    <property type="match status" value="1"/>
</dbReference>
<keyword evidence="4" id="KW-0479">Metal-binding</keyword>
<dbReference type="FunFam" id="1.10.238.110:FF:000008">
    <property type="entry name" value="Diacylglycerol kinase"/>
    <property type="match status" value="1"/>
</dbReference>
<dbReference type="CDD" id="cd20851">
    <property type="entry name" value="C1_DGK_typeI_like_rpt2"/>
    <property type="match status" value="1"/>
</dbReference>
<sequence length="880" mass="98796">MNMKWEKLSPGEFQQLQDYIQYSSKKLSDVLEEFKENCTFSKYNPEGDIDYDGFQKFMDTYLEIETPTELVKHLFLSFVKKSPEIMDGRLLKMAAVTSTTACVPIASHKCGSLPELAREVHQIRKDEKSATLAEKLHGLTEKLHSLGQHRTEEGGSRMRAGSASIHPIVTVTHNCDQKSSDSSPSQPSRNSSRKSNSSLLIHNVEMKPLRKTSSHLDIYGLAVPLKDIICYLSLMEAGRPEDKLEFVFRLYDTDGNGYLDSNEMDCIVNQMMSVAEYLGWDVTELKPILQEMMIEIDYDADGRVSLEEWKRGGMTNIPLLVLLGLDSNVKDDGNHVWRLKHFNRSAYCNLCLNMLVGLGKKGLCCVFCKYTVHERCVQRAPASCISTYVKSKKTSQMMTHHWTEGNCTGKCSKCRKPVKSYNGVTGLHCRWCQMTLHNQCASQVKPECMLGEYHDHILPPISICPTVLERQRSLSSNQKKNVSRTDSNMVSSDSSQTMCATSFQVTTLPGTHPLLVLINPKSGGRQGMRILRKFQYLLNPRQVYNIAKGGPRQGLQFFQEIPNFKVLCCGGDGTVGWVLDTIDKMNFSSPPPVAIMPLGTGNDLARCLRWGPGYEGESLHKILKNIQKATTVLMDRWKIDISPTDETEEKGDPIPCTIINNYFSIGVDASIAIKFHMEREKHPEKFGSRAKNKMWYFEFATSETFFATCKNLHEAIEILCDGKSLDLATGPSLQGVAFLNIPSIYGGSNLWGDTSGQRKRKRSQWNRKGSRASSTYIFQSADLRTAVQDIGDTLIEVIGLENCMHVGQVKAGLRASGRRLAQCSSVVINTVKRFPMQIDGEPWMQPPCTINITHKNQMPMLMAPITATKSKFPLSLCKKS</sequence>
<dbReference type="InterPro" id="IPR000756">
    <property type="entry name" value="Diacylglycerol_kin_accessory"/>
</dbReference>
<dbReference type="SMART" id="SM00109">
    <property type="entry name" value="C1"/>
    <property type="match status" value="2"/>
</dbReference>
<dbReference type="PANTHER" id="PTHR11255:SF48">
    <property type="entry name" value="DIACYLGLYCEROL KINASE 1"/>
    <property type="match status" value="1"/>
</dbReference>
<dbReference type="PROSITE" id="PS00479">
    <property type="entry name" value="ZF_DAG_PE_1"/>
    <property type="match status" value="2"/>
</dbReference>
<dbReference type="PANTHER" id="PTHR11255">
    <property type="entry name" value="DIACYLGLYCEROL KINASE"/>
    <property type="match status" value="1"/>
</dbReference>
<evidence type="ECO:0000256" key="7">
    <source>
        <dbReference type="ARBA" id="ARBA00022771"/>
    </source>
</evidence>
<evidence type="ECO:0000256" key="11">
    <source>
        <dbReference type="ARBA" id="ARBA00022840"/>
    </source>
</evidence>
<reference evidence="17" key="1">
    <citation type="submission" date="2016-11" db="EMBL/GenBank/DDBJ databases">
        <title>Venom-gland transcriptomics and venom proteomics of the black-back scorpion (Hadrurus spadix) reveal detectability challenges and an unexplored realm of animal toxin diversity.</title>
        <authorList>
            <person name="Rokyta D.R."/>
            <person name="Ward M.J."/>
        </authorList>
    </citation>
    <scope>NUCLEOTIDE SEQUENCE</scope>
    <source>
        <tissue evidence="17">Venom gland</tissue>
    </source>
</reference>
<dbReference type="InterPro" id="IPR037607">
    <property type="entry name" value="DGK"/>
</dbReference>
<evidence type="ECO:0000256" key="8">
    <source>
        <dbReference type="ARBA" id="ARBA00022777"/>
    </source>
</evidence>
<dbReference type="PROSITE" id="PS50222">
    <property type="entry name" value="EF_HAND_2"/>
    <property type="match status" value="2"/>
</dbReference>
<dbReference type="InterPro" id="IPR018247">
    <property type="entry name" value="EF_Hand_1_Ca_BS"/>
</dbReference>
<evidence type="ECO:0000256" key="12">
    <source>
        <dbReference type="RuleBase" id="RU361128"/>
    </source>
</evidence>
<dbReference type="InterPro" id="IPR002048">
    <property type="entry name" value="EF_hand_dom"/>
</dbReference>
<evidence type="ECO:0000256" key="10">
    <source>
        <dbReference type="ARBA" id="ARBA00022837"/>
    </source>
</evidence>
<dbReference type="FunFam" id="3.30.60.20:FF:000016">
    <property type="entry name" value="Diacylglycerol kinase"/>
    <property type="match status" value="1"/>
</dbReference>
<keyword evidence="9" id="KW-0862">Zinc</keyword>
<dbReference type="Pfam" id="PF13499">
    <property type="entry name" value="EF-hand_7"/>
    <property type="match status" value="1"/>
</dbReference>
<protein>
    <recommendedName>
        <fullName evidence="12">Diacylglycerol kinase</fullName>
        <shortName evidence="12">DAG kinase</shortName>
        <ecNumber evidence="12">2.7.1.107</ecNumber>
    </recommendedName>
</protein>
<dbReference type="InterPro" id="IPR047471">
    <property type="entry name" value="C1_DGKbeta-like_rpt1"/>
</dbReference>
<dbReference type="GO" id="GO:0004143">
    <property type="term" value="F:ATP-dependent diacylglycerol kinase activity"/>
    <property type="evidence" value="ECO:0007669"/>
    <property type="project" value="UniProtKB-EC"/>
</dbReference>
<dbReference type="Gene3D" id="3.30.60.20">
    <property type="match status" value="2"/>
</dbReference>
<dbReference type="Gene3D" id="1.10.238.110">
    <property type="entry name" value="Diacylglycerol kinase alpha"/>
    <property type="match status" value="2"/>
</dbReference>
<feature type="compositionally biased region" description="Low complexity" evidence="13">
    <location>
        <begin position="180"/>
        <end position="197"/>
    </location>
</feature>
<dbReference type="SMART" id="SM00054">
    <property type="entry name" value="EFh"/>
    <property type="match status" value="2"/>
</dbReference>
<dbReference type="Pfam" id="PF00781">
    <property type="entry name" value="DAGK_cat"/>
    <property type="match status" value="1"/>
</dbReference>
<evidence type="ECO:0000256" key="13">
    <source>
        <dbReference type="SAM" id="MobiDB-lite"/>
    </source>
</evidence>
<dbReference type="PROSITE" id="PS50146">
    <property type="entry name" value="DAGK"/>
    <property type="match status" value="1"/>
</dbReference>
<dbReference type="Gene3D" id="2.60.200.40">
    <property type="match status" value="1"/>
</dbReference>
<evidence type="ECO:0000259" key="16">
    <source>
        <dbReference type="PROSITE" id="PS50222"/>
    </source>
</evidence>
<dbReference type="Pfam" id="PF14513">
    <property type="entry name" value="DAG_kinase_N"/>
    <property type="match status" value="1"/>
</dbReference>
<keyword evidence="11 12" id="KW-0067">ATP-binding</keyword>
<evidence type="ECO:0000256" key="9">
    <source>
        <dbReference type="ARBA" id="ARBA00022833"/>
    </source>
</evidence>
<dbReference type="SMART" id="SM00045">
    <property type="entry name" value="DAGKa"/>
    <property type="match status" value="1"/>
</dbReference>
<dbReference type="FunFam" id="3.40.50.10330:FF:000003">
    <property type="entry name" value="Diacylglycerol kinase"/>
    <property type="match status" value="1"/>
</dbReference>
<keyword evidence="10" id="KW-0106">Calcium</keyword>
<feature type="compositionally biased region" description="Basic and acidic residues" evidence="13">
    <location>
        <begin position="143"/>
        <end position="156"/>
    </location>
</feature>
<keyword evidence="6 12" id="KW-0547">Nucleotide-binding</keyword>
<dbReference type="Pfam" id="PF00130">
    <property type="entry name" value="C1_1"/>
    <property type="match status" value="2"/>
</dbReference>
<dbReference type="FunFam" id="1.10.238.10:FF:000017">
    <property type="entry name" value="Diacylglycerol kinase"/>
    <property type="match status" value="1"/>
</dbReference>
<keyword evidence="7" id="KW-0863">Zinc-finger</keyword>
<dbReference type="GO" id="GO:0005886">
    <property type="term" value="C:plasma membrane"/>
    <property type="evidence" value="ECO:0007669"/>
    <property type="project" value="TreeGrafter"/>
</dbReference>
<dbReference type="InterPro" id="IPR011992">
    <property type="entry name" value="EF-hand-dom_pair"/>
</dbReference>
<dbReference type="PROSITE" id="PS00018">
    <property type="entry name" value="EF_HAND_1"/>
    <property type="match status" value="2"/>
</dbReference>
<dbReference type="SUPFAM" id="SSF47473">
    <property type="entry name" value="EF-hand"/>
    <property type="match status" value="2"/>
</dbReference>
<dbReference type="GO" id="GO:0007200">
    <property type="term" value="P:phospholipase C-activating G protein-coupled receptor signaling pathway"/>
    <property type="evidence" value="ECO:0007669"/>
    <property type="project" value="InterPro"/>
</dbReference>
<dbReference type="SUPFAM" id="SSF111331">
    <property type="entry name" value="NAD kinase/diacylglycerol kinase-like"/>
    <property type="match status" value="1"/>
</dbReference>
<dbReference type="FunFam" id="3.30.60.20:FF:000013">
    <property type="entry name" value="Diacylglycerol kinase"/>
    <property type="match status" value="1"/>
</dbReference>
<feature type="domain" description="EF-hand" evidence="16">
    <location>
        <begin position="284"/>
        <end position="319"/>
    </location>
</feature>